<accession>A0ABU3C9S9</accession>
<evidence type="ECO:0000256" key="8">
    <source>
        <dbReference type="SAM" id="Phobius"/>
    </source>
</evidence>
<reference evidence="10 11" key="1">
    <citation type="submission" date="2023-09" db="EMBL/GenBank/DDBJ databases">
        <authorList>
            <person name="Rey-Velasco X."/>
        </authorList>
    </citation>
    <scope>NUCLEOTIDE SEQUENCE [LARGE SCALE GENOMIC DNA]</scope>
    <source>
        <strain evidence="10 11">F363</strain>
    </source>
</reference>
<evidence type="ECO:0000259" key="9">
    <source>
        <dbReference type="Pfam" id="PF13231"/>
    </source>
</evidence>
<keyword evidence="4" id="KW-0808">Transferase</keyword>
<feature type="transmembrane region" description="Helical" evidence="8">
    <location>
        <begin position="79"/>
        <end position="97"/>
    </location>
</feature>
<proteinExistence type="predicted"/>
<evidence type="ECO:0000256" key="7">
    <source>
        <dbReference type="ARBA" id="ARBA00023136"/>
    </source>
</evidence>
<sequence length="531" mass="61207">MDRTSINYSIGIVLFLLIAINFPGLTESSEARYAEIGMEMYKSGDVIHPRLLGILHFHKPPLTYVITSLGYQIFGVNEFGARFFLVLAVAIQMYLVYQIAWELYRNISLSRLAIVIYASLPLVLISVLNLTTDAYLNTFVLGSIYCYLRHFTNKKKIYHYLIALLLALGVLTKGPVAFLPFLIFVTLHKYYSKSSWKIGFHEIAATIFCLLLATSWFALIISEKPELWTYFINHHIKDRVMNAEVFHREENFWYYLAFIPLLCFPFFYIITYQFFTSKDKSARPDKIITWTIILNLFAFSCFSSKLILYLLPSAPFVAIMAAKILTYGSNKLHRFTKNIILVEFFTIGFSGCIYLFLNSFYLLSSVLVLVLVAILAWNSRTKAVFTITTGNIGLMMLLVYLFVSFGFNKPSAIHSYKNIFEEAEKSFPNSSTLLVYDQLIPSARIYTNKNVITIHNKNFRSNRETQFEPGEMAANYLDIANTKQVENLKQKLANPETILMIKQKDLESLPVDLGEYKPKKTKIGEWYFYSN</sequence>
<feature type="transmembrane region" description="Helical" evidence="8">
    <location>
        <begin position="252"/>
        <end position="275"/>
    </location>
</feature>
<dbReference type="PANTHER" id="PTHR33908:SF3">
    <property type="entry name" value="UNDECAPRENYL PHOSPHATE-ALPHA-4-AMINO-4-DEOXY-L-ARABINOSE ARABINOSYL TRANSFERASE"/>
    <property type="match status" value="1"/>
</dbReference>
<feature type="transmembrane region" description="Helical" evidence="8">
    <location>
        <begin position="287"/>
        <end position="308"/>
    </location>
</feature>
<feature type="transmembrane region" description="Helical" evidence="8">
    <location>
        <begin position="344"/>
        <end position="377"/>
    </location>
</feature>
<feature type="transmembrane region" description="Helical" evidence="8">
    <location>
        <begin position="199"/>
        <end position="221"/>
    </location>
</feature>
<evidence type="ECO:0000313" key="10">
    <source>
        <dbReference type="EMBL" id="MDT0643095.1"/>
    </source>
</evidence>
<evidence type="ECO:0000256" key="5">
    <source>
        <dbReference type="ARBA" id="ARBA00022692"/>
    </source>
</evidence>
<feature type="domain" description="Glycosyltransferase RgtA/B/C/D-like" evidence="9">
    <location>
        <begin position="58"/>
        <end position="213"/>
    </location>
</feature>
<dbReference type="EMBL" id="JAVRHQ010000010">
    <property type="protein sequence ID" value="MDT0643095.1"/>
    <property type="molecule type" value="Genomic_DNA"/>
</dbReference>
<dbReference type="InterPro" id="IPR050297">
    <property type="entry name" value="LipidA_mod_glycosyltrf_83"/>
</dbReference>
<evidence type="ECO:0000313" key="11">
    <source>
        <dbReference type="Proteomes" id="UP001262889"/>
    </source>
</evidence>
<evidence type="ECO:0000256" key="1">
    <source>
        <dbReference type="ARBA" id="ARBA00004651"/>
    </source>
</evidence>
<evidence type="ECO:0000256" key="3">
    <source>
        <dbReference type="ARBA" id="ARBA00022676"/>
    </source>
</evidence>
<keyword evidence="7 8" id="KW-0472">Membrane</keyword>
<evidence type="ECO:0000256" key="4">
    <source>
        <dbReference type="ARBA" id="ARBA00022679"/>
    </source>
</evidence>
<feature type="transmembrane region" description="Helical" evidence="8">
    <location>
        <begin position="157"/>
        <end position="187"/>
    </location>
</feature>
<dbReference type="Proteomes" id="UP001262889">
    <property type="component" value="Unassembled WGS sequence"/>
</dbReference>
<comment type="subcellular location">
    <subcellularLocation>
        <location evidence="1">Cell membrane</location>
        <topology evidence="1">Multi-pass membrane protein</topology>
    </subcellularLocation>
</comment>
<dbReference type="InterPro" id="IPR038731">
    <property type="entry name" value="RgtA/B/C-like"/>
</dbReference>
<dbReference type="PANTHER" id="PTHR33908">
    <property type="entry name" value="MANNOSYLTRANSFERASE YKCB-RELATED"/>
    <property type="match status" value="1"/>
</dbReference>
<evidence type="ECO:0000256" key="2">
    <source>
        <dbReference type="ARBA" id="ARBA00022475"/>
    </source>
</evidence>
<feature type="transmembrane region" description="Helical" evidence="8">
    <location>
        <begin position="383"/>
        <end position="407"/>
    </location>
</feature>
<protein>
    <submittedName>
        <fullName evidence="10">Glycosyltransferase family 39 protein</fullName>
    </submittedName>
</protein>
<dbReference type="RefSeq" id="WP_311534718.1">
    <property type="nucleotide sequence ID" value="NZ_JAVRHQ010000010.1"/>
</dbReference>
<organism evidence="10 11">
    <name type="scientific">Autumnicola tepida</name>
    <dbReference type="NCBI Taxonomy" id="3075595"/>
    <lineage>
        <taxon>Bacteria</taxon>
        <taxon>Pseudomonadati</taxon>
        <taxon>Bacteroidota</taxon>
        <taxon>Flavobacteriia</taxon>
        <taxon>Flavobacteriales</taxon>
        <taxon>Flavobacteriaceae</taxon>
        <taxon>Autumnicola</taxon>
    </lineage>
</organism>
<comment type="caution">
    <text evidence="10">The sequence shown here is derived from an EMBL/GenBank/DDBJ whole genome shotgun (WGS) entry which is preliminary data.</text>
</comment>
<keyword evidence="2" id="KW-1003">Cell membrane</keyword>
<keyword evidence="3" id="KW-0328">Glycosyltransferase</keyword>
<gene>
    <name evidence="10" type="ORF">RM553_09675</name>
</gene>
<name>A0ABU3C9S9_9FLAO</name>
<feature type="transmembrane region" description="Helical" evidence="8">
    <location>
        <begin position="109"/>
        <end position="130"/>
    </location>
</feature>
<dbReference type="Pfam" id="PF13231">
    <property type="entry name" value="PMT_2"/>
    <property type="match status" value="1"/>
</dbReference>
<keyword evidence="5 8" id="KW-0812">Transmembrane</keyword>
<keyword evidence="6 8" id="KW-1133">Transmembrane helix</keyword>
<evidence type="ECO:0000256" key="6">
    <source>
        <dbReference type="ARBA" id="ARBA00022989"/>
    </source>
</evidence>
<keyword evidence="11" id="KW-1185">Reference proteome</keyword>